<reference evidence="6 7" key="1">
    <citation type="journal article" date="2015" name="Genome Announc.">
        <title>Complete Genome Sequence of Methanosphaerula palustris E1-9CT, a Hydrogenotrophic Methanogen Isolated from a Minerotrophic Fen Peatland.</title>
        <authorList>
            <person name="Cadillo-Quiroz H."/>
            <person name="Browne P."/>
            <person name="Kyrpides N."/>
            <person name="Woyke T."/>
            <person name="Goodwin L."/>
            <person name="Detter C."/>
            <person name="Yavitt J.B."/>
            <person name="Zinder S.H."/>
        </authorList>
    </citation>
    <scope>NUCLEOTIDE SEQUENCE [LARGE SCALE GENOMIC DNA]</scope>
    <source>
        <strain evidence="7">ATCC BAA-1556 / DSM 19958 / E1-9c</strain>
    </source>
</reference>
<proteinExistence type="inferred from homology"/>
<dbReference type="HOGENOM" id="CLU_045011_8_3_2"/>
<dbReference type="SFLD" id="SFLDG01129">
    <property type="entry name" value="C1.5:_HAD__Beta-PGM__Phosphata"/>
    <property type="match status" value="1"/>
</dbReference>
<dbReference type="RefSeq" id="WP_012617662.1">
    <property type="nucleotide sequence ID" value="NC_011832.1"/>
</dbReference>
<dbReference type="KEGG" id="mpl:Mpal_0992"/>
<evidence type="ECO:0000256" key="5">
    <source>
        <dbReference type="ARBA" id="ARBA00022842"/>
    </source>
</evidence>
<sequence length="235" mass="26056">MSSPVQQTTIRAAIFDMDNTLFDFMYAQRAGCSAVLSVLGHPTDPSVLFRYFLRPDHGFESTQNIRDYLVDLGHNDPNLFRICAAQYEARKLQAITPYDDALSTLEALRDLGIPLALVTDADTDHARGRLKQAGLERFFPVIVTPDQTGSRKPSHCQFLSALDQLRVTPAEALMVGDSLRRDIYPCTELGLITAYAAYGDQSPFPSPVCTPDLVLERLDQILDLFPAYSGAVRQA</sequence>
<dbReference type="AlphaFoldDB" id="B8GGT8"/>
<organism evidence="6 7">
    <name type="scientific">Methanosphaerula palustris (strain ATCC BAA-1556 / DSM 19958 / E1-9c)</name>
    <dbReference type="NCBI Taxonomy" id="521011"/>
    <lineage>
        <taxon>Archaea</taxon>
        <taxon>Methanobacteriati</taxon>
        <taxon>Methanobacteriota</taxon>
        <taxon>Stenosarchaea group</taxon>
        <taxon>Methanomicrobia</taxon>
        <taxon>Methanomicrobiales</taxon>
        <taxon>Methanoregulaceae</taxon>
        <taxon>Methanosphaerula</taxon>
    </lineage>
</organism>
<dbReference type="GO" id="GO:0044281">
    <property type="term" value="P:small molecule metabolic process"/>
    <property type="evidence" value="ECO:0007669"/>
    <property type="project" value="UniProtKB-ARBA"/>
</dbReference>
<accession>B8GGT8</accession>
<dbReference type="eggNOG" id="arCOG02291">
    <property type="taxonomic scope" value="Archaea"/>
</dbReference>
<gene>
    <name evidence="6" type="ordered locus">Mpal_0992</name>
</gene>
<evidence type="ECO:0000256" key="4">
    <source>
        <dbReference type="ARBA" id="ARBA00022801"/>
    </source>
</evidence>
<protein>
    <submittedName>
        <fullName evidence="6">HAD-superfamily hydrolase, subfamily IA, variant 1</fullName>
    </submittedName>
</protein>
<evidence type="ECO:0000256" key="3">
    <source>
        <dbReference type="ARBA" id="ARBA00022723"/>
    </source>
</evidence>
<dbReference type="OrthoDB" id="27736at2157"/>
<dbReference type="SFLD" id="SFLDS00003">
    <property type="entry name" value="Haloacid_Dehalogenase"/>
    <property type="match status" value="1"/>
</dbReference>
<dbReference type="SUPFAM" id="SSF56784">
    <property type="entry name" value="HAD-like"/>
    <property type="match status" value="1"/>
</dbReference>
<dbReference type="PANTHER" id="PTHR46470:SF2">
    <property type="entry name" value="GLYCERALDEHYDE 3-PHOSPHATE PHOSPHATASE"/>
    <property type="match status" value="1"/>
</dbReference>
<comment type="similarity">
    <text evidence="2">Belongs to the HAD-like hydrolase superfamily.</text>
</comment>
<name>B8GGT8_METPE</name>
<evidence type="ECO:0000256" key="2">
    <source>
        <dbReference type="ARBA" id="ARBA00007958"/>
    </source>
</evidence>
<dbReference type="InterPro" id="IPR051400">
    <property type="entry name" value="HAD-like_hydrolase"/>
</dbReference>
<dbReference type="EMBL" id="CP001338">
    <property type="protein sequence ID" value="ACL16343.1"/>
    <property type="molecule type" value="Genomic_DNA"/>
</dbReference>
<dbReference type="Gene3D" id="3.40.50.1000">
    <property type="entry name" value="HAD superfamily/HAD-like"/>
    <property type="match status" value="1"/>
</dbReference>
<keyword evidence="5" id="KW-0460">Magnesium</keyword>
<evidence type="ECO:0000256" key="1">
    <source>
        <dbReference type="ARBA" id="ARBA00001946"/>
    </source>
</evidence>
<dbReference type="GO" id="GO:0016791">
    <property type="term" value="F:phosphatase activity"/>
    <property type="evidence" value="ECO:0007669"/>
    <property type="project" value="TreeGrafter"/>
</dbReference>
<keyword evidence="3" id="KW-0479">Metal-binding</keyword>
<dbReference type="GO" id="GO:0046872">
    <property type="term" value="F:metal ion binding"/>
    <property type="evidence" value="ECO:0007669"/>
    <property type="project" value="UniProtKB-KW"/>
</dbReference>
<evidence type="ECO:0000313" key="7">
    <source>
        <dbReference type="Proteomes" id="UP000002457"/>
    </source>
</evidence>
<comment type="cofactor">
    <cofactor evidence="1">
        <name>Mg(2+)</name>
        <dbReference type="ChEBI" id="CHEBI:18420"/>
    </cofactor>
</comment>
<evidence type="ECO:0000313" key="6">
    <source>
        <dbReference type="EMBL" id="ACL16343.1"/>
    </source>
</evidence>
<dbReference type="Proteomes" id="UP000002457">
    <property type="component" value="Chromosome"/>
</dbReference>
<dbReference type="Pfam" id="PF13419">
    <property type="entry name" value="HAD_2"/>
    <property type="match status" value="1"/>
</dbReference>
<dbReference type="NCBIfam" id="TIGR01549">
    <property type="entry name" value="HAD-SF-IA-v1"/>
    <property type="match status" value="1"/>
</dbReference>
<dbReference type="InterPro" id="IPR023214">
    <property type="entry name" value="HAD_sf"/>
</dbReference>
<dbReference type="PANTHER" id="PTHR46470">
    <property type="entry name" value="N-ACYLNEURAMINATE-9-PHOSPHATASE"/>
    <property type="match status" value="1"/>
</dbReference>
<dbReference type="InterPro" id="IPR036412">
    <property type="entry name" value="HAD-like_sf"/>
</dbReference>
<dbReference type="InterPro" id="IPR006439">
    <property type="entry name" value="HAD-SF_hydro_IA"/>
</dbReference>
<dbReference type="PRINTS" id="PR00413">
    <property type="entry name" value="HADHALOGNASE"/>
</dbReference>
<keyword evidence="4 6" id="KW-0378">Hydrolase</keyword>
<dbReference type="InterPro" id="IPR041492">
    <property type="entry name" value="HAD_2"/>
</dbReference>
<keyword evidence="7" id="KW-1185">Reference proteome</keyword>
<dbReference type="STRING" id="521011.Mpal_0992"/>
<dbReference type="GeneID" id="7271725"/>
<dbReference type="Gene3D" id="1.10.150.520">
    <property type="match status" value="1"/>
</dbReference>